<dbReference type="PRINTS" id="PR00407">
    <property type="entry name" value="EUMOPTERIN"/>
</dbReference>
<dbReference type="GO" id="GO:0006790">
    <property type="term" value="P:sulfur compound metabolic process"/>
    <property type="evidence" value="ECO:0007669"/>
    <property type="project" value="TreeGrafter"/>
</dbReference>
<comment type="similarity">
    <text evidence="1">Belongs to the cytochrome c family.</text>
</comment>
<dbReference type="InterPro" id="IPR036374">
    <property type="entry name" value="OxRdtase_Mopterin-bd_sf"/>
</dbReference>
<dbReference type="InterPro" id="IPR006311">
    <property type="entry name" value="TAT_signal"/>
</dbReference>
<dbReference type="PROSITE" id="PS51007">
    <property type="entry name" value="CYTC"/>
    <property type="match status" value="1"/>
</dbReference>
<dbReference type="WBParaSite" id="L893_g7142.t1">
    <property type="protein sequence ID" value="L893_g7142.t1"/>
    <property type="gene ID" value="L893_g7142"/>
</dbReference>
<dbReference type="PANTHER" id="PTHR19372:SF7">
    <property type="entry name" value="SULFITE OXIDASE, MITOCHONDRIAL"/>
    <property type="match status" value="1"/>
</dbReference>
<evidence type="ECO:0000256" key="1">
    <source>
        <dbReference type="ARBA" id="ARBA00006488"/>
    </source>
</evidence>
<proteinExistence type="inferred from homology"/>
<evidence type="ECO:0000256" key="5">
    <source>
        <dbReference type="PROSITE-ProRule" id="PRU00433"/>
    </source>
</evidence>
<keyword evidence="4 5" id="KW-0408">Iron</keyword>
<dbReference type="Pfam" id="PF03404">
    <property type="entry name" value="Mo-co_dimer"/>
    <property type="match status" value="1"/>
</dbReference>
<keyword evidence="7" id="KW-1185">Reference proteome</keyword>
<dbReference type="Gene3D" id="3.90.420.10">
    <property type="entry name" value="Oxidoreductase, molybdopterin-binding domain"/>
    <property type="match status" value="1"/>
</dbReference>
<dbReference type="Proteomes" id="UP000095287">
    <property type="component" value="Unplaced"/>
</dbReference>
<dbReference type="Gene3D" id="2.60.40.650">
    <property type="match status" value="1"/>
</dbReference>
<evidence type="ECO:0000313" key="8">
    <source>
        <dbReference type="WBParaSite" id="L893_g7142.t1"/>
    </source>
</evidence>
<keyword evidence="3 5" id="KW-0479">Metal-binding</keyword>
<evidence type="ECO:0000313" key="7">
    <source>
        <dbReference type="Proteomes" id="UP000095287"/>
    </source>
</evidence>
<dbReference type="GO" id="GO:0043546">
    <property type="term" value="F:molybdopterin cofactor binding"/>
    <property type="evidence" value="ECO:0007669"/>
    <property type="project" value="TreeGrafter"/>
</dbReference>
<dbReference type="GO" id="GO:0009055">
    <property type="term" value="F:electron transfer activity"/>
    <property type="evidence" value="ECO:0007669"/>
    <property type="project" value="InterPro"/>
</dbReference>
<dbReference type="InterPro" id="IPR008335">
    <property type="entry name" value="Mopterin_OxRdtase_euk"/>
</dbReference>
<dbReference type="InterPro" id="IPR036909">
    <property type="entry name" value="Cyt_c-like_dom_sf"/>
</dbReference>
<dbReference type="AlphaFoldDB" id="A0A1I8ALY1"/>
<dbReference type="Gene3D" id="1.10.760.10">
    <property type="entry name" value="Cytochrome c-like domain"/>
    <property type="match status" value="1"/>
</dbReference>
<dbReference type="Pfam" id="PF13442">
    <property type="entry name" value="Cytochrome_CBB3"/>
    <property type="match status" value="1"/>
</dbReference>
<organism evidence="7 8">
    <name type="scientific">Steinernema glaseri</name>
    <dbReference type="NCBI Taxonomy" id="37863"/>
    <lineage>
        <taxon>Eukaryota</taxon>
        <taxon>Metazoa</taxon>
        <taxon>Ecdysozoa</taxon>
        <taxon>Nematoda</taxon>
        <taxon>Chromadorea</taxon>
        <taxon>Rhabditida</taxon>
        <taxon>Tylenchina</taxon>
        <taxon>Panagrolaimomorpha</taxon>
        <taxon>Strongyloidoidea</taxon>
        <taxon>Steinernematidae</taxon>
        <taxon>Steinernema</taxon>
    </lineage>
</organism>
<dbReference type="InterPro" id="IPR005066">
    <property type="entry name" value="MoCF_OxRdtse_dimer"/>
</dbReference>
<keyword evidence="2 5" id="KW-0349">Heme</keyword>
<accession>A0A1I8ALY1</accession>
<evidence type="ECO:0000256" key="3">
    <source>
        <dbReference type="ARBA" id="ARBA00022723"/>
    </source>
</evidence>
<dbReference type="GO" id="GO:0030151">
    <property type="term" value="F:molybdenum ion binding"/>
    <property type="evidence" value="ECO:0007669"/>
    <property type="project" value="InterPro"/>
</dbReference>
<reference evidence="8" key="1">
    <citation type="submission" date="2016-11" db="UniProtKB">
        <authorList>
            <consortium name="WormBaseParasite"/>
        </authorList>
    </citation>
    <scope>IDENTIFICATION</scope>
</reference>
<protein>
    <submittedName>
        <fullName evidence="8">Cytochrome c domain-containing protein</fullName>
    </submittedName>
</protein>
<dbReference type="PANTHER" id="PTHR19372">
    <property type="entry name" value="SULFITE REDUCTASE"/>
    <property type="match status" value="1"/>
</dbReference>
<dbReference type="InterPro" id="IPR009056">
    <property type="entry name" value="Cyt_c-like_dom"/>
</dbReference>
<sequence length="606" mass="64635">MEPSNLSRRRMLLSTGGVMALAGTASLTPLSAALAQEKAKTQAKALPAYASWKHADSLIVHSANTIETKRSAFGSGLITPLDRLFVRNNVAPPSEQIVADPDAWVLAIKGVKNPKDMTVAELKRLGLVAVPMVLQCSGAAGCVVFTGVPIKAVLEAVGGMEEGAKYMTGQGGEEIPQGLDPNTIMVERSIPLEAIDDAILAWEINGQPIPLAHGGPLRLVVPGYTGVNNVKYIKQLAFTKEQSAANIQQNSYRLAPVGEKSNPNQESVWEMPVKSWVTSPSGEPGEELKAGKVQIQGLAFGGMTAAKEVEVSVDGGKNWVKATFVGPDLGKYAWRQFVKYLVAAVSVFVVSTQAYAQEQGKELFLTGAKPIACAVCHTLADAGSAGAIGPDLDELKPGKEQILKVMKEGMGAMPSFAQTMSDEERDAVATYALAALPILLLIRVQKFGRRLFVGIVMQDAGRATLFIQPDLANAGTIPDALSMLALIWQTWADAQVTALRKPVKRRSGGIEPAFGQGLPIHQAGRAAWHAAVMPSTRACIKHNQRGLGAQHIVPLTKFQQLLDERVLCVVFKTLMLIGRLGPGGDRVQYGLKDLGAVAPGLTQRIR</sequence>
<feature type="domain" description="Cytochrome c" evidence="6">
    <location>
        <begin position="355"/>
        <end position="436"/>
    </location>
</feature>
<dbReference type="SUPFAM" id="SSF56524">
    <property type="entry name" value="Oxidoreductase molybdopterin-binding domain"/>
    <property type="match status" value="1"/>
</dbReference>
<evidence type="ECO:0000259" key="6">
    <source>
        <dbReference type="PROSITE" id="PS51007"/>
    </source>
</evidence>
<evidence type="ECO:0000256" key="4">
    <source>
        <dbReference type="ARBA" id="ARBA00023004"/>
    </source>
</evidence>
<name>A0A1I8ALY1_9BILA</name>
<dbReference type="GO" id="GO:0020037">
    <property type="term" value="F:heme binding"/>
    <property type="evidence" value="ECO:0007669"/>
    <property type="project" value="InterPro"/>
</dbReference>
<dbReference type="SUPFAM" id="SSF46626">
    <property type="entry name" value="Cytochrome c"/>
    <property type="match status" value="1"/>
</dbReference>
<dbReference type="Pfam" id="PF00174">
    <property type="entry name" value="Oxidored_molyb"/>
    <property type="match status" value="1"/>
</dbReference>
<dbReference type="PROSITE" id="PS51318">
    <property type="entry name" value="TAT"/>
    <property type="match status" value="1"/>
</dbReference>
<dbReference type="InterPro" id="IPR000572">
    <property type="entry name" value="OxRdtase_Mopterin-bd_dom"/>
</dbReference>
<evidence type="ECO:0000256" key="2">
    <source>
        <dbReference type="ARBA" id="ARBA00022617"/>
    </source>
</evidence>
<dbReference type="GO" id="GO:0008482">
    <property type="term" value="F:sulfite oxidase activity"/>
    <property type="evidence" value="ECO:0007669"/>
    <property type="project" value="TreeGrafter"/>
</dbReference>